<feature type="domain" description="Pvc16 N-terminal" evidence="1">
    <location>
        <begin position="9"/>
        <end position="181"/>
    </location>
</feature>
<protein>
    <recommendedName>
        <fullName evidence="1">Pvc16 N-terminal domain-containing protein</fullName>
    </recommendedName>
</protein>
<name>A0A0N8KQH4_9EURY</name>
<dbReference type="Pfam" id="PF14065">
    <property type="entry name" value="Pvc16_N"/>
    <property type="match status" value="1"/>
</dbReference>
<organism evidence="2 3">
    <name type="scientific">Candidatus Methanoperedens nitratireducens</name>
    <dbReference type="NCBI Taxonomy" id="1392998"/>
    <lineage>
        <taxon>Archaea</taxon>
        <taxon>Methanobacteriati</taxon>
        <taxon>Methanobacteriota</taxon>
        <taxon>Stenosarchaea group</taxon>
        <taxon>Methanomicrobia</taxon>
        <taxon>Methanosarcinales</taxon>
        <taxon>ANME-2 cluster</taxon>
        <taxon>Candidatus Methanoperedentaceae</taxon>
        <taxon>Candidatus Methanoperedens</taxon>
    </lineage>
</organism>
<evidence type="ECO:0000313" key="3">
    <source>
        <dbReference type="Proteomes" id="UP000050360"/>
    </source>
</evidence>
<dbReference type="InterPro" id="IPR025351">
    <property type="entry name" value="Pvc16_N"/>
</dbReference>
<reference evidence="2 3" key="1">
    <citation type="submission" date="2015-09" db="EMBL/GenBank/DDBJ databases">
        <title>A metagenomics-based metabolic model of nitrate-dependent anaerobic oxidation of methane by Methanoperedens-like archaea.</title>
        <authorList>
            <person name="Arshad A."/>
            <person name="Speth D.R."/>
            <person name="De Graaf R.M."/>
            <person name="Op Den Camp H.J."/>
            <person name="Jetten M.S."/>
            <person name="Welte C.U."/>
        </authorList>
    </citation>
    <scope>NUCLEOTIDE SEQUENCE [LARGE SCALE GENOMIC DNA]</scope>
</reference>
<dbReference type="Proteomes" id="UP000050360">
    <property type="component" value="Unassembled WGS sequence"/>
</dbReference>
<evidence type="ECO:0000313" key="2">
    <source>
        <dbReference type="EMBL" id="KPQ42146.1"/>
    </source>
</evidence>
<accession>A0A0N8KQH4</accession>
<dbReference type="EMBL" id="LKCM01000263">
    <property type="protein sequence ID" value="KPQ42146.1"/>
    <property type="molecule type" value="Genomic_DNA"/>
</dbReference>
<evidence type="ECO:0000259" key="1">
    <source>
        <dbReference type="Pfam" id="PF14065"/>
    </source>
</evidence>
<comment type="caution">
    <text evidence="2">The sequence shown here is derived from an EMBL/GenBank/DDBJ whole genome shotgun (WGS) entry which is preliminary data.</text>
</comment>
<dbReference type="AlphaFoldDB" id="A0A0N8KQH4"/>
<sequence>MAGNTAIKDVGNTLISLLIDNMKDLPDGSIVLGSPGEIKSDTRISLFLYKIQDNIHLKNQEMQQVGSSSMRFPPLALDLFYMLTSHPSQENTEKTLEAHLLLGRAMQVFYDNAILSGSVLKGSLKPGNEELRITIENLNIDDMTKIWSTFQGKPFKPTACYLVSPVRIDSLHEISITRVVSKEAGYDEIVLKRRNE</sequence>
<proteinExistence type="predicted"/>
<gene>
    <name evidence="2" type="ORF">MPEBLZ_03318</name>
</gene>